<keyword evidence="8" id="KW-0902">Two-component regulatory system</keyword>
<keyword evidence="4" id="KW-0808">Transferase</keyword>
<dbReference type="Pfam" id="PF02518">
    <property type="entry name" value="HATPase_c"/>
    <property type="match status" value="1"/>
</dbReference>
<feature type="domain" description="Signal transduction histidine kinase subgroup 3 dimerisation and phosphoacceptor" evidence="11">
    <location>
        <begin position="248"/>
        <end position="313"/>
    </location>
</feature>
<evidence type="ECO:0000313" key="13">
    <source>
        <dbReference type="Proteomes" id="UP000681340"/>
    </source>
</evidence>
<protein>
    <recommendedName>
        <fullName evidence="2">histidine kinase</fullName>
        <ecNumber evidence="2">2.7.13.3</ecNumber>
    </recommendedName>
</protein>
<dbReference type="InterPro" id="IPR011712">
    <property type="entry name" value="Sig_transdc_His_kin_sub3_dim/P"/>
</dbReference>
<feature type="transmembrane region" description="Helical" evidence="9">
    <location>
        <begin position="200"/>
        <end position="219"/>
    </location>
</feature>
<evidence type="ECO:0000259" key="10">
    <source>
        <dbReference type="Pfam" id="PF02518"/>
    </source>
</evidence>
<gene>
    <name evidence="12" type="ORF">Aau02nite_23640</name>
</gene>
<dbReference type="PANTHER" id="PTHR24421:SF10">
    <property type="entry name" value="NITRATE_NITRITE SENSOR PROTEIN NARQ"/>
    <property type="match status" value="1"/>
</dbReference>
<keyword evidence="7" id="KW-0067">ATP-binding</keyword>
<keyword evidence="9" id="KW-0472">Membrane</keyword>
<dbReference type="AlphaFoldDB" id="A0A919VI53"/>
<evidence type="ECO:0000259" key="11">
    <source>
        <dbReference type="Pfam" id="PF07730"/>
    </source>
</evidence>
<feature type="transmembrane region" description="Helical" evidence="9">
    <location>
        <begin position="122"/>
        <end position="139"/>
    </location>
</feature>
<evidence type="ECO:0000256" key="2">
    <source>
        <dbReference type="ARBA" id="ARBA00012438"/>
    </source>
</evidence>
<evidence type="ECO:0000256" key="4">
    <source>
        <dbReference type="ARBA" id="ARBA00022679"/>
    </source>
</evidence>
<dbReference type="EC" id="2.7.13.3" evidence="2"/>
<keyword evidence="6 12" id="KW-0418">Kinase</keyword>
<dbReference type="SUPFAM" id="SSF55874">
    <property type="entry name" value="ATPase domain of HSP90 chaperone/DNA topoisomerase II/histidine kinase"/>
    <property type="match status" value="1"/>
</dbReference>
<comment type="caution">
    <text evidence="12">The sequence shown here is derived from an EMBL/GenBank/DDBJ whole genome shotgun (WGS) entry which is preliminary data.</text>
</comment>
<dbReference type="CDD" id="cd16917">
    <property type="entry name" value="HATPase_UhpB-NarQ-NarX-like"/>
    <property type="match status" value="1"/>
</dbReference>
<dbReference type="PANTHER" id="PTHR24421">
    <property type="entry name" value="NITRATE/NITRITE SENSOR PROTEIN NARX-RELATED"/>
    <property type="match status" value="1"/>
</dbReference>
<dbReference type="GO" id="GO:0000155">
    <property type="term" value="F:phosphorelay sensor kinase activity"/>
    <property type="evidence" value="ECO:0007669"/>
    <property type="project" value="InterPro"/>
</dbReference>
<keyword evidence="3" id="KW-0597">Phosphoprotein</keyword>
<evidence type="ECO:0000256" key="6">
    <source>
        <dbReference type="ARBA" id="ARBA00022777"/>
    </source>
</evidence>
<evidence type="ECO:0000313" key="12">
    <source>
        <dbReference type="EMBL" id="GIM66606.1"/>
    </source>
</evidence>
<feature type="transmembrane region" description="Helical" evidence="9">
    <location>
        <begin position="145"/>
        <end position="165"/>
    </location>
</feature>
<feature type="domain" description="Histidine kinase/HSP90-like ATPase" evidence="10">
    <location>
        <begin position="362"/>
        <end position="452"/>
    </location>
</feature>
<dbReference type="Gene3D" id="3.30.565.10">
    <property type="entry name" value="Histidine kinase-like ATPase, C-terminal domain"/>
    <property type="match status" value="1"/>
</dbReference>
<name>A0A919VI53_9ACTN</name>
<feature type="transmembrane region" description="Helical" evidence="9">
    <location>
        <begin position="97"/>
        <end position="117"/>
    </location>
</feature>
<dbReference type="Pfam" id="PF07730">
    <property type="entry name" value="HisKA_3"/>
    <property type="match status" value="1"/>
</dbReference>
<evidence type="ECO:0000256" key="9">
    <source>
        <dbReference type="SAM" id="Phobius"/>
    </source>
</evidence>
<dbReference type="InterPro" id="IPR003594">
    <property type="entry name" value="HATPase_dom"/>
</dbReference>
<organism evidence="12 13">
    <name type="scientific">Actinoplanes auranticolor</name>
    <dbReference type="NCBI Taxonomy" id="47988"/>
    <lineage>
        <taxon>Bacteria</taxon>
        <taxon>Bacillati</taxon>
        <taxon>Actinomycetota</taxon>
        <taxon>Actinomycetes</taxon>
        <taxon>Micromonosporales</taxon>
        <taxon>Micromonosporaceae</taxon>
        <taxon>Actinoplanes</taxon>
    </lineage>
</organism>
<reference evidence="12" key="1">
    <citation type="submission" date="2021-03" db="EMBL/GenBank/DDBJ databases">
        <title>Whole genome shotgun sequence of Actinoplanes auranticolor NBRC 12245.</title>
        <authorList>
            <person name="Komaki H."/>
            <person name="Tamura T."/>
        </authorList>
    </citation>
    <scope>NUCLEOTIDE SEQUENCE</scope>
    <source>
        <strain evidence="12">NBRC 12245</strain>
    </source>
</reference>
<evidence type="ECO:0000256" key="5">
    <source>
        <dbReference type="ARBA" id="ARBA00022741"/>
    </source>
</evidence>
<dbReference type="InterPro" id="IPR050482">
    <property type="entry name" value="Sensor_HK_TwoCompSys"/>
</dbReference>
<comment type="catalytic activity">
    <reaction evidence="1">
        <text>ATP + protein L-histidine = ADP + protein N-phospho-L-histidine.</text>
        <dbReference type="EC" id="2.7.13.3"/>
    </reaction>
</comment>
<sequence>MMARAETEQEHGSAAPGKRRPVLSRLSRVVMVVPHALGAVRPILAGAGEPAADSVAGLRRRNRPVLTWLLPWLIAGFLAFTLLPLNVTLAVTEFDVLPLLAFVAGIAQSAALVLILLRPRVATALQFVAVAVFAVAIPPDSGSTWPLTVSGLFTLVAHIALVAAWAGRRMALVTWSASVLLLTVVALLDPRGRTLTDGLTMMILYPILSTLALGAVLMTRGWQEVRRELADARRDVEVEQSQRAVAEERTRIARELHDVVAHSMSVIHMQATSASYRIKDLDPESKAEFARIAAGARATMREMRQLLAVLRDESADPELTPVPGLGRLPELVESAGRAGVPVELREAEAVREAVLPESVALTAYRIVQESLSNVIRHAPGARTTIGLDLDELDLVLSVENDASAQPAQPMEAPGRAGHGLPGMRERVRLVGGSLQAGPRAEGGYRVLATLPIGGQE</sequence>
<keyword evidence="5" id="KW-0547">Nucleotide-binding</keyword>
<accession>A0A919VI53</accession>
<dbReference type="InterPro" id="IPR036890">
    <property type="entry name" value="HATPase_C_sf"/>
</dbReference>
<evidence type="ECO:0000256" key="1">
    <source>
        <dbReference type="ARBA" id="ARBA00000085"/>
    </source>
</evidence>
<evidence type="ECO:0000256" key="7">
    <source>
        <dbReference type="ARBA" id="ARBA00022840"/>
    </source>
</evidence>
<keyword evidence="9" id="KW-1133">Transmembrane helix</keyword>
<dbReference type="Gene3D" id="1.20.5.1930">
    <property type="match status" value="1"/>
</dbReference>
<dbReference type="GO" id="GO:0016020">
    <property type="term" value="C:membrane"/>
    <property type="evidence" value="ECO:0007669"/>
    <property type="project" value="InterPro"/>
</dbReference>
<feature type="transmembrane region" description="Helical" evidence="9">
    <location>
        <begin position="172"/>
        <end position="188"/>
    </location>
</feature>
<dbReference type="Proteomes" id="UP000681340">
    <property type="component" value="Unassembled WGS sequence"/>
</dbReference>
<dbReference type="GO" id="GO:0005524">
    <property type="term" value="F:ATP binding"/>
    <property type="evidence" value="ECO:0007669"/>
    <property type="project" value="UniProtKB-KW"/>
</dbReference>
<dbReference type="EMBL" id="BOQL01000021">
    <property type="protein sequence ID" value="GIM66606.1"/>
    <property type="molecule type" value="Genomic_DNA"/>
</dbReference>
<proteinExistence type="predicted"/>
<evidence type="ECO:0000256" key="3">
    <source>
        <dbReference type="ARBA" id="ARBA00022553"/>
    </source>
</evidence>
<keyword evidence="13" id="KW-1185">Reference proteome</keyword>
<evidence type="ECO:0000256" key="8">
    <source>
        <dbReference type="ARBA" id="ARBA00023012"/>
    </source>
</evidence>
<dbReference type="GO" id="GO:0046983">
    <property type="term" value="F:protein dimerization activity"/>
    <property type="evidence" value="ECO:0007669"/>
    <property type="project" value="InterPro"/>
</dbReference>
<keyword evidence="9" id="KW-0812">Transmembrane</keyword>
<feature type="transmembrane region" description="Helical" evidence="9">
    <location>
        <begin position="65"/>
        <end position="85"/>
    </location>
</feature>